<dbReference type="PROSITE" id="PS52004">
    <property type="entry name" value="KS3_2"/>
    <property type="match status" value="2"/>
</dbReference>
<dbReference type="Pfam" id="PF00550">
    <property type="entry name" value="PP-binding"/>
    <property type="match status" value="2"/>
</dbReference>
<dbReference type="Pfam" id="PF08659">
    <property type="entry name" value="KR"/>
    <property type="match status" value="1"/>
</dbReference>
<proteinExistence type="predicted"/>
<dbReference type="PROSITE" id="PS00606">
    <property type="entry name" value="KS3_1"/>
    <property type="match status" value="2"/>
</dbReference>
<dbReference type="InterPro" id="IPR057326">
    <property type="entry name" value="KR_dom"/>
</dbReference>
<dbReference type="Pfam" id="PF16197">
    <property type="entry name" value="KAsynt_C_assoc"/>
    <property type="match status" value="2"/>
</dbReference>
<dbReference type="InterPro" id="IPR016039">
    <property type="entry name" value="Thiolase-like"/>
</dbReference>
<dbReference type="SUPFAM" id="SSF53901">
    <property type="entry name" value="Thiolase-like"/>
    <property type="match status" value="2"/>
</dbReference>
<evidence type="ECO:0000256" key="3">
    <source>
        <dbReference type="ARBA" id="ARBA00022679"/>
    </source>
</evidence>
<dbReference type="InterPro" id="IPR032821">
    <property type="entry name" value="PKS_assoc"/>
</dbReference>
<dbReference type="SUPFAM" id="SSF52151">
    <property type="entry name" value="FabD/lysophospholipase-like"/>
    <property type="match status" value="2"/>
</dbReference>
<dbReference type="InterPro" id="IPR049552">
    <property type="entry name" value="PKS_DH_N"/>
</dbReference>
<dbReference type="SUPFAM" id="SSF47336">
    <property type="entry name" value="ACP-like"/>
    <property type="match status" value="2"/>
</dbReference>
<accession>A0ABV9WHZ8</accession>
<evidence type="ECO:0000256" key="1">
    <source>
        <dbReference type="ARBA" id="ARBA00022450"/>
    </source>
</evidence>
<dbReference type="PANTHER" id="PTHR43775">
    <property type="entry name" value="FATTY ACID SYNTHASE"/>
    <property type="match status" value="1"/>
</dbReference>
<feature type="region of interest" description="Disordered" evidence="6">
    <location>
        <begin position="66"/>
        <end position="95"/>
    </location>
</feature>
<dbReference type="SUPFAM" id="SSF51735">
    <property type="entry name" value="NAD(P)-binding Rossmann-fold domains"/>
    <property type="match status" value="2"/>
</dbReference>
<evidence type="ECO:0000259" key="9">
    <source>
        <dbReference type="PROSITE" id="PS52019"/>
    </source>
</evidence>
<evidence type="ECO:0000313" key="11">
    <source>
        <dbReference type="Proteomes" id="UP001595912"/>
    </source>
</evidence>
<feature type="active site" description="Proton acceptor; for dehydratase activity" evidence="5">
    <location>
        <position position="937"/>
    </location>
</feature>
<dbReference type="SMART" id="SM00825">
    <property type="entry name" value="PKS_KS"/>
    <property type="match status" value="2"/>
</dbReference>
<dbReference type="InterPro" id="IPR014030">
    <property type="entry name" value="Ketoacyl_synth_N"/>
</dbReference>
<dbReference type="Gene3D" id="3.40.47.10">
    <property type="match status" value="2"/>
</dbReference>
<dbReference type="Pfam" id="PF02801">
    <property type="entry name" value="Ketoacyl-synt_C"/>
    <property type="match status" value="2"/>
</dbReference>
<dbReference type="Pfam" id="PF00109">
    <property type="entry name" value="ketoacyl-synt"/>
    <property type="match status" value="2"/>
</dbReference>
<dbReference type="Gene3D" id="3.40.50.720">
    <property type="entry name" value="NAD(P)-binding Rossmann-like Domain"/>
    <property type="match status" value="1"/>
</dbReference>
<dbReference type="Pfam" id="PF00698">
    <property type="entry name" value="Acyl_transf_1"/>
    <property type="match status" value="2"/>
</dbReference>
<feature type="region of interest" description="Disordered" evidence="6">
    <location>
        <begin position="996"/>
        <end position="1015"/>
    </location>
</feature>
<evidence type="ECO:0000259" key="7">
    <source>
        <dbReference type="PROSITE" id="PS50075"/>
    </source>
</evidence>
<evidence type="ECO:0000256" key="6">
    <source>
        <dbReference type="SAM" id="MobiDB-lite"/>
    </source>
</evidence>
<evidence type="ECO:0000256" key="5">
    <source>
        <dbReference type="PROSITE-ProRule" id="PRU01363"/>
    </source>
</evidence>
<dbReference type="InterPro" id="IPR020807">
    <property type="entry name" value="PKS_DH"/>
</dbReference>
<feature type="domain" description="Carrier" evidence="7">
    <location>
        <begin position="2612"/>
        <end position="2687"/>
    </location>
</feature>
<dbReference type="PROSITE" id="PS00012">
    <property type="entry name" value="PHOSPHOPANTETHEINE"/>
    <property type="match status" value="2"/>
</dbReference>
<dbReference type="SMART" id="SM00823">
    <property type="entry name" value="PKS_PP"/>
    <property type="match status" value="2"/>
</dbReference>
<feature type="region of interest" description="C-terminal hotdog fold" evidence="5">
    <location>
        <begin position="1042"/>
        <end position="1176"/>
    </location>
</feature>
<dbReference type="Gene3D" id="3.40.366.10">
    <property type="entry name" value="Malonyl-Coenzyme A Acyl Carrier Protein, domain 2"/>
    <property type="match status" value="2"/>
</dbReference>
<evidence type="ECO:0000259" key="8">
    <source>
        <dbReference type="PROSITE" id="PS52004"/>
    </source>
</evidence>
<evidence type="ECO:0000313" key="10">
    <source>
        <dbReference type="EMBL" id="MFC5007311.1"/>
    </source>
</evidence>
<keyword evidence="3" id="KW-0808">Transferase</keyword>
<keyword evidence="11" id="KW-1185">Reference proteome</keyword>
<dbReference type="Gene3D" id="3.10.129.110">
    <property type="entry name" value="Polyketide synthase dehydratase"/>
    <property type="match status" value="1"/>
</dbReference>
<dbReference type="SMART" id="SM00827">
    <property type="entry name" value="PKS_AT"/>
    <property type="match status" value="2"/>
</dbReference>
<feature type="compositionally biased region" description="Basic and acidic residues" evidence="6">
    <location>
        <begin position="996"/>
        <end position="1008"/>
    </location>
</feature>
<evidence type="ECO:0000256" key="2">
    <source>
        <dbReference type="ARBA" id="ARBA00022553"/>
    </source>
</evidence>
<dbReference type="InterPro" id="IPR049900">
    <property type="entry name" value="PKS_mFAS_DH"/>
</dbReference>
<dbReference type="InterPro" id="IPR013968">
    <property type="entry name" value="PKS_KR"/>
</dbReference>
<reference evidence="11" key="1">
    <citation type="journal article" date="2019" name="Int. J. Syst. Evol. Microbiol.">
        <title>The Global Catalogue of Microorganisms (GCM) 10K type strain sequencing project: providing services to taxonomists for standard genome sequencing and annotation.</title>
        <authorList>
            <consortium name="The Broad Institute Genomics Platform"/>
            <consortium name="The Broad Institute Genome Sequencing Center for Infectious Disease"/>
            <person name="Wu L."/>
            <person name="Ma J."/>
        </authorList>
    </citation>
    <scope>NUCLEOTIDE SEQUENCE [LARGE SCALE GENOMIC DNA]</scope>
    <source>
        <strain evidence="11">CGMCC 4.7152</strain>
    </source>
</reference>
<dbReference type="Gene3D" id="3.30.70.3290">
    <property type="match status" value="2"/>
</dbReference>
<dbReference type="Proteomes" id="UP001595912">
    <property type="component" value="Unassembled WGS sequence"/>
</dbReference>
<keyword evidence="2" id="KW-0597">Phosphoprotein</keyword>
<dbReference type="PANTHER" id="PTHR43775:SF51">
    <property type="entry name" value="INACTIVE PHENOLPHTHIOCEROL SYNTHESIS POLYKETIDE SYNTHASE TYPE I PKS1-RELATED"/>
    <property type="match status" value="1"/>
</dbReference>
<feature type="active site" description="Proton donor; for dehydratase activity" evidence="5">
    <location>
        <position position="1100"/>
    </location>
</feature>
<evidence type="ECO:0000256" key="4">
    <source>
        <dbReference type="ARBA" id="ARBA00023315"/>
    </source>
</evidence>
<organism evidence="10 11">
    <name type="scientific">Dactylosporangium cerinum</name>
    <dbReference type="NCBI Taxonomy" id="1434730"/>
    <lineage>
        <taxon>Bacteria</taxon>
        <taxon>Bacillati</taxon>
        <taxon>Actinomycetota</taxon>
        <taxon>Actinomycetes</taxon>
        <taxon>Micromonosporales</taxon>
        <taxon>Micromonosporaceae</taxon>
        <taxon>Dactylosporangium</taxon>
    </lineage>
</organism>
<keyword evidence="4" id="KW-0012">Acyltransferase</keyword>
<dbReference type="InterPro" id="IPR001227">
    <property type="entry name" value="Ac_transferase_dom_sf"/>
</dbReference>
<feature type="compositionally biased region" description="Basic and acidic residues" evidence="6">
    <location>
        <begin position="66"/>
        <end position="87"/>
    </location>
</feature>
<gene>
    <name evidence="10" type="ORF">ACFPIJ_57070</name>
</gene>
<feature type="domain" description="Ketosynthase family 3 (KS3)" evidence="8">
    <location>
        <begin position="32"/>
        <end position="456"/>
    </location>
</feature>
<dbReference type="InterPro" id="IPR009081">
    <property type="entry name" value="PP-bd_ACP"/>
</dbReference>
<dbReference type="Gene3D" id="1.10.1200.10">
    <property type="entry name" value="ACP-like"/>
    <property type="match status" value="2"/>
</dbReference>
<feature type="region of interest" description="N-terminal hotdog fold" evidence="5">
    <location>
        <begin position="896"/>
        <end position="1030"/>
    </location>
</feature>
<dbReference type="SMART" id="SM00826">
    <property type="entry name" value="PKS_DH"/>
    <property type="match status" value="1"/>
</dbReference>
<dbReference type="InterPro" id="IPR049551">
    <property type="entry name" value="PKS_DH_C"/>
</dbReference>
<dbReference type="InterPro" id="IPR014031">
    <property type="entry name" value="Ketoacyl_synth_C"/>
</dbReference>
<dbReference type="EMBL" id="JBHSIU010000121">
    <property type="protein sequence ID" value="MFC5007311.1"/>
    <property type="molecule type" value="Genomic_DNA"/>
</dbReference>
<dbReference type="Pfam" id="PF21089">
    <property type="entry name" value="PKS_DH_N"/>
    <property type="match status" value="1"/>
</dbReference>
<feature type="domain" description="Carrier" evidence="7">
    <location>
        <begin position="1606"/>
        <end position="1681"/>
    </location>
</feature>
<dbReference type="InterPro" id="IPR042104">
    <property type="entry name" value="PKS_dehydratase_sf"/>
</dbReference>
<dbReference type="CDD" id="cd00833">
    <property type="entry name" value="PKS"/>
    <property type="match status" value="2"/>
</dbReference>
<feature type="domain" description="Ketosynthase family 3 (KS3)" evidence="8">
    <location>
        <begin position="1700"/>
        <end position="2126"/>
    </location>
</feature>
<dbReference type="InterPro" id="IPR014043">
    <property type="entry name" value="Acyl_transferase_dom"/>
</dbReference>
<dbReference type="InterPro" id="IPR036291">
    <property type="entry name" value="NAD(P)-bd_dom_sf"/>
</dbReference>
<dbReference type="InterPro" id="IPR018201">
    <property type="entry name" value="Ketoacyl_synth_AS"/>
</dbReference>
<sequence>MSDDRIRHLLRRVTSELTDTQQRLRQARDERHAPIAIVALACRFPGGVNSPEDLWRLLAEGRDTTGEFPADRGWDPELHDPDPDRPGRSVTRNGGFLTGAADFDADLFGLSPRESVATDPQQRLLLELTWEALERAGLDPAALRGGPTGVFAGTNGQDYAAGLPDVPPEVEGYLLTGTAASVLSGRLSYVFGWEGPSVTVDTACSSSLVALHLAVRALRSGECDLAVAAGATVMATPHLFVEFSRQRGLSPDGRSRAFAAAADGVGWSEGGVVLLVERLADARRLGHPVLAVVRGSAVNSDGASNGLTAPNGPSQQRVIRAALADARLEASDVDLLEAHGTGTRLGDPIEAQALLDTYGADRPGGPLWLGTIKSNIGHTQAAAGLAGVAKAVLALRHATLPRTLHIDAPTPHVDWSAGTVRLLTEARPWPAGDRVRRAGVSAFGISGTNAHVLLEEAPAEPVTEAAAREPWAGATPWLLTAATPEALRARAAQLLDAGPRLDPRDVGFTLATGRARLAERAAVLAGDRDALRALAEDRAAPGLLRAETVAGPRVAALFTGQGAQRAGMGRELHRAFPVYAAAYDAVIDALPDGATVRRAADDGVHLDRTGFAQPALFALEVALFRLLESWGVRPELVSGHSVGELAAVHVAGVLSLPDAAALVSARGRLMQALPEGGAMLAVTAAEADVLAVLDGRPGVGLAAVNAPRATVVSGDEDVVAALADAFTARGWRHRRLRVSHAFHSARLDPILDELRAVAAGLRFETPALTVVSTLTGGPVTADELADPDYWARQARQPVRFADAVGHLVDAGATALVEVGPGEVLTGLAAQTTAERDGPGPVLVPALRVTGPETGAVALAAAQLAVHGVGVDWPAYFAGSGARLADLPGYPFQRQRYWLTAGRTSSGPAESVVRIAGTDRWLLTTRLSARHPGWLADHVVHGSVVVPGTAVLELVHRVTAAAGGGTVQELVVQRPLRLPARDQVEIQVTLDEPAGDGRRTVTLHARPDTEGGDDGWTPHATGTVGPAAAGPGFALTPWPPAGAEPVDPAGPAEALALAGLSYGPAFGGLRRIWRDGDTFYAEAELPGTVPAAEGLHPALFDAALHATAAAGDDPGIAALPYVWSGFRLHRPAGDRIRVRLDRTGAGRWSVQVADASGAPVAAVESLVLRPAPRFDDDTPPALLPTWVPLPLDPADTDEDWHLVRVPAAADTRAALTSVLAQLQDRLTGDGPRLAVLTQGAVATGNPDPAGTADEILDQAGAAGEGPDPAGAAVWGLVRTAQTEHPGRVLLIDAQVAPPPGLLSAAARAGETQLALRGDRILVPRLVHAHPTEARPGAWDPDGTVLVTGGTGALGAILARHLVTTRGVRHLVLAGRRGLATPGVADLVAELATHGAEVTVTAADVADRAAVAGLLAAIPAEHPLTAVIHAAGVRADGVLTRLGPEQLETALAAKVDGARHLHELTRGLDLAAFVLFSSAAAVLGTAGQAAYAAANAGLAALAERRRAAGLPGTALAWGLWTEAGGMAAELTGADRLRLARQGLAPLPDATALRMFDAALGRTEPVLVTAPLDLAALRRADRLPPPLRGLVPAKQPRPASRPVTAPAGQEALELVRAETAAVLGHPDVTRIGATKPFKDLGIDSLTSVELRNRLDTATGLRLPATLTFDHPTPAAVAALVTAELAGTTAAPAPTPAPVPAAAGDPIAIVAMACRLPGGVTSPDDLWRIVADGVDAVTEFPDDRGWDVADLFDPDPDRAGKSYTRHGGFLHDAGLFDADFFGISPREALATDPQQRLLLEATWEVLEQAGIAPDTLRGSRTGVFAGVMYHDYAPRLADTPEDLGGYVVNGGAGSVATGRIAYTFGFEGPAVTVDTACSSSLVALHLAIQSLRTGESDLAVAGGVTVMATPASFVDFSRQRGLSTDGRSKSFAEAADGVGWGEGVSLLLVERLSDARRNGHPVLAVVRGTAVNQDGASNGLTAPNGPSQQRAIRSALAAAGLGPSDVDAVEGHGTGTNLGDPIEAQAILATYGQGRGAGEPLWLGSLKSNIAHTQAAAGVAGIIKMVQAMRHATLPRTLHVDQPSTHVDWSAGAVRLLTEARPWPRGARPRRAGVSSFGVSGTNAHVIIEEAGAQPRAQPTRAAVPLPLPVSGTTPAALRAQAGRLAVHLRNHPDVDLADVGHTLLRHRAVFAERAVVVAADRDAALAGLDALAAGLPADTVPVGTAPAAGKVAFLFTGQGSQLPGMGRELYAAYPAYAEAFDEVIAALADGAAVRTAVDTGAGLDRTDLAQAGLFAVEVALHRLLEAFGVRPDLVAGHSVGEIAAAHVAGTLSLADAAALVTARGRLMQALPGGGAMAAVRAGEGEVLAELAGLDGVELAAVNGPGSTVVSGTAEAVRELVARFAAQGRRGTPLRVSHAFHSSAMDPILEQFRAVVAELDLRPPQLPLVSTVTGRGEADLTDPGYWSRQIRQPVRFADAVTRLVEAGATTFVEVGPDAVLRSLAELVFTQSEQAGQRPVAVATQRSGRPQATALLTALGELHVRGVPVDLSPAYADLEPVAVDLPTYAFQHRRFWLDPVGIATSGRAPQLPEPQTAADGGDLRSRLAALPPAERDRALLDLVRREAAAVLGQDTPDAVAAATAFRDVGFDSMTAVELRNRLIRATGAELPATLVFDHPTPADVAGLLAAGLGPAGQPSGSARSTLEQLELLLAGGGGELGTDAVLTRLRALLDRYRQQPAELDLAAASDEELFRLLDDNEIH</sequence>
<dbReference type="SMART" id="SM00822">
    <property type="entry name" value="PKS_KR"/>
    <property type="match status" value="1"/>
</dbReference>
<dbReference type="CDD" id="cd08956">
    <property type="entry name" value="KR_3_FAS_SDR_x"/>
    <property type="match status" value="1"/>
</dbReference>
<dbReference type="PROSITE" id="PS50075">
    <property type="entry name" value="CARRIER"/>
    <property type="match status" value="2"/>
</dbReference>
<name>A0ABV9WHZ8_9ACTN</name>
<dbReference type="SMART" id="SM01294">
    <property type="entry name" value="PKS_PP_betabranch"/>
    <property type="match status" value="2"/>
</dbReference>
<dbReference type="Pfam" id="PF14765">
    <property type="entry name" value="PS-DH"/>
    <property type="match status" value="1"/>
</dbReference>
<dbReference type="InterPro" id="IPR036736">
    <property type="entry name" value="ACP-like_sf"/>
</dbReference>
<protein>
    <submittedName>
        <fullName evidence="10">SDR family NAD(P)-dependent oxidoreductase</fullName>
    </submittedName>
</protein>
<dbReference type="InterPro" id="IPR050091">
    <property type="entry name" value="PKS_NRPS_Biosynth_Enz"/>
</dbReference>
<comment type="caution">
    <text evidence="10">The sequence shown here is derived from an EMBL/GenBank/DDBJ whole genome shotgun (WGS) entry which is preliminary data.</text>
</comment>
<keyword evidence="1" id="KW-0596">Phosphopantetheine</keyword>
<dbReference type="InterPro" id="IPR020841">
    <property type="entry name" value="PKS_Beta-ketoAc_synthase_dom"/>
</dbReference>
<dbReference type="InterPro" id="IPR020806">
    <property type="entry name" value="PKS_PP-bd"/>
</dbReference>
<dbReference type="SUPFAM" id="SSF55048">
    <property type="entry name" value="Probable ACP-binding domain of malonyl-CoA ACP transacylase"/>
    <property type="match status" value="2"/>
</dbReference>
<dbReference type="InterPro" id="IPR016036">
    <property type="entry name" value="Malonyl_transacylase_ACP-bd"/>
</dbReference>
<dbReference type="PROSITE" id="PS52019">
    <property type="entry name" value="PKS_MFAS_DH"/>
    <property type="match status" value="1"/>
</dbReference>
<dbReference type="InterPro" id="IPR006162">
    <property type="entry name" value="Ppantetheine_attach_site"/>
</dbReference>
<feature type="domain" description="PKS/mFAS DH" evidence="9">
    <location>
        <begin position="896"/>
        <end position="1176"/>
    </location>
</feature>
<dbReference type="InterPro" id="IPR016035">
    <property type="entry name" value="Acyl_Trfase/lysoPLipase"/>
</dbReference>